<keyword evidence="1" id="KW-0472">Membrane</keyword>
<organism evidence="2 3">
    <name type="scientific">Chloebia gouldiae</name>
    <name type="common">Gouldian finch</name>
    <name type="synonym">Erythrura gouldiae</name>
    <dbReference type="NCBI Taxonomy" id="44316"/>
    <lineage>
        <taxon>Eukaryota</taxon>
        <taxon>Metazoa</taxon>
        <taxon>Chordata</taxon>
        <taxon>Craniata</taxon>
        <taxon>Vertebrata</taxon>
        <taxon>Euteleostomi</taxon>
        <taxon>Archelosauria</taxon>
        <taxon>Archosauria</taxon>
        <taxon>Dinosauria</taxon>
        <taxon>Saurischia</taxon>
        <taxon>Theropoda</taxon>
        <taxon>Coelurosauria</taxon>
        <taxon>Aves</taxon>
        <taxon>Neognathae</taxon>
        <taxon>Neoaves</taxon>
        <taxon>Telluraves</taxon>
        <taxon>Australaves</taxon>
        <taxon>Passeriformes</taxon>
        <taxon>Passeroidea</taxon>
        <taxon>Passeridae</taxon>
        <taxon>Chloebia</taxon>
    </lineage>
</organism>
<dbReference type="InterPro" id="IPR009125">
    <property type="entry name" value="ATPMK"/>
</dbReference>
<sequence>MAGHDSGSQHQFTGFQKYFNSYTIIGRRNTETKFSFSVFQYVIATYTGVALLVLYFKFRPKKQTPAVTDK</sequence>
<keyword evidence="1" id="KW-0812">Transmembrane</keyword>
<evidence type="ECO:0000313" key="2">
    <source>
        <dbReference type="EMBL" id="RLW02236.1"/>
    </source>
</evidence>
<accession>A0A3L8SJE9</accession>
<keyword evidence="1" id="KW-1133">Transmembrane helix</keyword>
<proteinExistence type="predicted"/>
<dbReference type="Pfam" id="PF14960">
    <property type="entry name" value="ATP_synth_reg"/>
    <property type="match status" value="2"/>
</dbReference>
<protein>
    <submittedName>
        <fullName evidence="2">Uncharacterized protein</fullName>
    </submittedName>
</protein>
<feature type="transmembrane region" description="Helical" evidence="1">
    <location>
        <begin position="38"/>
        <end position="56"/>
    </location>
</feature>
<dbReference type="OrthoDB" id="9435504at2759"/>
<keyword evidence="3" id="KW-1185">Reference proteome</keyword>
<comment type="caution">
    <text evidence="2">The sequence shown here is derived from an EMBL/GenBank/DDBJ whole genome shotgun (WGS) entry which is preliminary data.</text>
</comment>
<evidence type="ECO:0000256" key="1">
    <source>
        <dbReference type="SAM" id="Phobius"/>
    </source>
</evidence>
<evidence type="ECO:0000313" key="3">
    <source>
        <dbReference type="Proteomes" id="UP000276834"/>
    </source>
</evidence>
<gene>
    <name evidence="2" type="ORF">DV515_00007331</name>
</gene>
<dbReference type="Proteomes" id="UP000276834">
    <property type="component" value="Unassembled WGS sequence"/>
</dbReference>
<name>A0A3L8SJE9_CHLGU</name>
<dbReference type="EMBL" id="QUSF01000019">
    <property type="protein sequence ID" value="RLW02236.1"/>
    <property type="molecule type" value="Genomic_DNA"/>
</dbReference>
<dbReference type="STRING" id="44316.ENSEGOP00005023191"/>
<reference evidence="2 3" key="1">
    <citation type="journal article" date="2018" name="Proc. R. Soc. B">
        <title>A non-coding region near Follistatin controls head colour polymorphism in the Gouldian finch.</title>
        <authorList>
            <person name="Toomey M.B."/>
            <person name="Marques C.I."/>
            <person name="Andrade P."/>
            <person name="Araujo P.M."/>
            <person name="Sabatino S."/>
            <person name="Gazda M.A."/>
            <person name="Afonso S."/>
            <person name="Lopes R.J."/>
            <person name="Corbo J.C."/>
            <person name="Carneiro M."/>
        </authorList>
    </citation>
    <scope>NUCLEOTIDE SEQUENCE [LARGE SCALE GENOMIC DNA]</scope>
    <source>
        <strain evidence="2">Red01</strain>
        <tissue evidence="2">Muscle</tissue>
    </source>
</reference>
<dbReference type="AlphaFoldDB" id="A0A3L8SJE9"/>